<keyword evidence="10" id="KW-1185">Reference proteome</keyword>
<dbReference type="EC" id="1.7.1.17" evidence="6"/>
<dbReference type="PANTHER" id="PTHR43741">
    <property type="entry name" value="FMN-DEPENDENT NADH-AZOREDUCTASE 1"/>
    <property type="match status" value="1"/>
</dbReference>
<comment type="cofactor">
    <cofactor evidence="6">
        <name>FMN</name>
        <dbReference type="ChEBI" id="CHEBI:58210"/>
    </cofactor>
    <text evidence="6">Binds 1 FMN per subunit.</text>
</comment>
<proteinExistence type="inferred from homology"/>
<feature type="binding site" evidence="6">
    <location>
        <begin position="118"/>
        <end position="121"/>
    </location>
    <ligand>
        <name>FMN</name>
        <dbReference type="ChEBI" id="CHEBI:58210"/>
    </ligand>
</feature>
<organism evidence="9 10">
    <name type="scientific">Mesorhizobium atlanticum</name>
    <dbReference type="NCBI Taxonomy" id="2233532"/>
    <lineage>
        <taxon>Bacteria</taxon>
        <taxon>Pseudomonadati</taxon>
        <taxon>Pseudomonadota</taxon>
        <taxon>Alphaproteobacteria</taxon>
        <taxon>Hyphomicrobiales</taxon>
        <taxon>Phyllobacteriaceae</taxon>
        <taxon>Mesorhizobium</taxon>
    </lineage>
</organism>
<comment type="caution">
    <text evidence="9">The sequence shown here is derived from an EMBL/GenBank/DDBJ whole genome shotgun (WGS) entry which is preliminary data.</text>
</comment>
<dbReference type="EMBL" id="QMBQ01000005">
    <property type="protein sequence ID" value="RAZ74990.1"/>
    <property type="molecule type" value="Genomic_DNA"/>
</dbReference>
<evidence type="ECO:0000256" key="1">
    <source>
        <dbReference type="ARBA" id="ARBA00022630"/>
    </source>
</evidence>
<dbReference type="HAMAP" id="MF_01216">
    <property type="entry name" value="Azoreductase_type1"/>
    <property type="match status" value="1"/>
</dbReference>
<dbReference type="InterPro" id="IPR023048">
    <property type="entry name" value="NADH:quinone_OxRdtase_FMN_depd"/>
</dbReference>
<evidence type="ECO:0000256" key="3">
    <source>
        <dbReference type="ARBA" id="ARBA00023002"/>
    </source>
</evidence>
<reference evidence="10" key="1">
    <citation type="submission" date="2018-06" db="EMBL/GenBank/DDBJ databases">
        <authorList>
            <person name="Helene L.C."/>
            <person name="Dall'Agnol R."/>
            <person name="Delamuta J.R."/>
            <person name="Hungria M."/>
        </authorList>
    </citation>
    <scope>NUCLEOTIDE SEQUENCE [LARGE SCALE GENOMIC DNA]</scope>
    <source>
        <strain evidence="10">CNPSo 3140</strain>
    </source>
</reference>
<feature type="region of interest" description="Disordered" evidence="7">
    <location>
        <begin position="1"/>
        <end position="21"/>
    </location>
</feature>
<comment type="subunit">
    <text evidence="6">Homodimer.</text>
</comment>
<dbReference type="Proteomes" id="UP000251956">
    <property type="component" value="Unassembled WGS sequence"/>
</dbReference>
<dbReference type="PANTHER" id="PTHR43741:SF4">
    <property type="entry name" value="FMN-DEPENDENT NADH:QUINONE OXIDOREDUCTASE"/>
    <property type="match status" value="1"/>
</dbReference>
<evidence type="ECO:0000256" key="5">
    <source>
        <dbReference type="ARBA" id="ARBA00048542"/>
    </source>
</evidence>
<sequence length="234" mass="25521">MRSQCREHISRSGNEPAEKDMSRILHIEASPRADRSWSSKAAGNFLTQLKEHLTELEIDHFNIWTAILPSFDGAAIEAKYAKLSGTPLTDAQSRAWKLIGHYVARLDAADAILISTPMWNLGVPYRLKHLFDLVTQPGLSFSFNPATGYTPLLSARPTAVLMATSGDFTEGPSYGRTDLATPYLSTALAFIGLKDAAIVHVSPTIGQPEAMEAGVRRTEAELQRLPASFAGRLA</sequence>
<keyword evidence="1 6" id="KW-0285">Flavoprotein</keyword>
<keyword evidence="4 6" id="KW-0520">NAD</keyword>
<dbReference type="Pfam" id="PF02525">
    <property type="entry name" value="Flavodoxin_2"/>
    <property type="match status" value="1"/>
</dbReference>
<dbReference type="EC" id="1.6.5.-" evidence="6"/>
<evidence type="ECO:0000259" key="8">
    <source>
        <dbReference type="Pfam" id="PF02525"/>
    </source>
</evidence>
<reference evidence="9 10" key="2">
    <citation type="submission" date="2018-07" db="EMBL/GenBank/DDBJ databases">
        <title>Diversity of Mesorhizobium strains in Brazil.</title>
        <authorList>
            <person name="Helene L.C.F."/>
            <person name="Dall'Agnol R."/>
            <person name="Delamuta J.R.M."/>
            <person name="Hungria M."/>
        </authorList>
    </citation>
    <scope>NUCLEOTIDE SEQUENCE [LARGE SCALE GENOMIC DNA]</scope>
    <source>
        <strain evidence="9 10">CNPSo 3140</strain>
    </source>
</reference>
<keyword evidence="2 6" id="KW-0288">FMN</keyword>
<comment type="function">
    <text evidence="6">Quinone reductase that provides resistance to thiol-specific stress caused by electrophilic quinones.</text>
</comment>
<dbReference type="InterPro" id="IPR029039">
    <property type="entry name" value="Flavoprotein-like_sf"/>
</dbReference>
<comment type="caution">
    <text evidence="6">Lacks conserved residue(s) required for the propagation of feature annotation.</text>
</comment>
<dbReference type="GO" id="GO:0016655">
    <property type="term" value="F:oxidoreductase activity, acting on NAD(P)H, quinone or similar compound as acceptor"/>
    <property type="evidence" value="ECO:0007669"/>
    <property type="project" value="InterPro"/>
</dbReference>
<dbReference type="GO" id="GO:0010181">
    <property type="term" value="F:FMN binding"/>
    <property type="evidence" value="ECO:0007669"/>
    <property type="project" value="UniProtKB-UniRule"/>
</dbReference>
<accession>A0A330GNF5</accession>
<feature type="binding site" evidence="6">
    <location>
        <begin position="36"/>
        <end position="38"/>
    </location>
    <ligand>
        <name>FMN</name>
        <dbReference type="ChEBI" id="CHEBI:58210"/>
    </ligand>
</feature>
<dbReference type="GO" id="GO:0016652">
    <property type="term" value="F:oxidoreductase activity, acting on NAD(P)H as acceptor"/>
    <property type="evidence" value="ECO:0007669"/>
    <property type="project" value="UniProtKB-UniRule"/>
</dbReference>
<feature type="binding site" evidence="6">
    <location>
        <position position="30"/>
    </location>
    <ligand>
        <name>FMN</name>
        <dbReference type="ChEBI" id="CHEBI:58210"/>
    </ligand>
</feature>
<evidence type="ECO:0000313" key="9">
    <source>
        <dbReference type="EMBL" id="RAZ74990.1"/>
    </source>
</evidence>
<feature type="domain" description="Flavodoxin-like fold" evidence="8">
    <location>
        <begin position="23"/>
        <end position="222"/>
    </location>
</feature>
<comment type="similarity">
    <text evidence="6">Belongs to the azoreductase type 1 family.</text>
</comment>
<name>A0A330GNF5_9HYPH</name>
<dbReference type="InterPro" id="IPR003680">
    <property type="entry name" value="Flavodoxin_fold"/>
</dbReference>
<dbReference type="InterPro" id="IPR050104">
    <property type="entry name" value="FMN-dep_NADH:Q_OxRdtase_AzoR1"/>
</dbReference>
<evidence type="ECO:0000256" key="2">
    <source>
        <dbReference type="ARBA" id="ARBA00022643"/>
    </source>
</evidence>
<dbReference type="SUPFAM" id="SSF52218">
    <property type="entry name" value="Flavoproteins"/>
    <property type="match status" value="1"/>
</dbReference>
<dbReference type="AlphaFoldDB" id="A0A330GNF5"/>
<evidence type="ECO:0000256" key="6">
    <source>
        <dbReference type="HAMAP-Rule" id="MF_01216"/>
    </source>
</evidence>
<comment type="function">
    <text evidence="6">Also exhibits azoreductase activity. Catalyzes the reductive cleavage of the azo bond in aromatic azo compounds to the corresponding amines.</text>
</comment>
<dbReference type="Gene3D" id="3.40.50.360">
    <property type="match status" value="1"/>
</dbReference>
<comment type="catalytic activity">
    <reaction evidence="6">
        <text>2 a quinone + NADH + H(+) = 2 a 1,4-benzosemiquinone + NAD(+)</text>
        <dbReference type="Rhea" id="RHEA:65952"/>
        <dbReference type="ChEBI" id="CHEBI:15378"/>
        <dbReference type="ChEBI" id="CHEBI:57540"/>
        <dbReference type="ChEBI" id="CHEBI:57945"/>
        <dbReference type="ChEBI" id="CHEBI:132124"/>
        <dbReference type="ChEBI" id="CHEBI:134225"/>
    </reaction>
</comment>
<comment type="catalytic activity">
    <reaction evidence="5">
        <text>N,N-dimethyl-1,4-phenylenediamine + anthranilate + 2 NAD(+) = 2-(4-dimethylaminophenyl)diazenylbenzoate + 2 NADH + 2 H(+)</text>
        <dbReference type="Rhea" id="RHEA:55872"/>
        <dbReference type="ChEBI" id="CHEBI:15378"/>
        <dbReference type="ChEBI" id="CHEBI:15783"/>
        <dbReference type="ChEBI" id="CHEBI:16567"/>
        <dbReference type="ChEBI" id="CHEBI:57540"/>
        <dbReference type="ChEBI" id="CHEBI:57945"/>
        <dbReference type="ChEBI" id="CHEBI:71579"/>
        <dbReference type="EC" id="1.7.1.17"/>
    </reaction>
    <physiologicalReaction direction="right-to-left" evidence="5">
        <dbReference type="Rhea" id="RHEA:55874"/>
    </physiologicalReaction>
</comment>
<dbReference type="OrthoDB" id="9787136at2"/>
<evidence type="ECO:0000256" key="7">
    <source>
        <dbReference type="SAM" id="MobiDB-lite"/>
    </source>
</evidence>
<evidence type="ECO:0000313" key="10">
    <source>
        <dbReference type="Proteomes" id="UP000251956"/>
    </source>
</evidence>
<protein>
    <recommendedName>
        <fullName evidence="6">FMN dependent NADH:quinone oxidoreductase</fullName>
        <ecNumber evidence="6">1.6.5.-</ecNumber>
    </recommendedName>
    <alternativeName>
        <fullName evidence="6">Azo-dye reductase</fullName>
    </alternativeName>
    <alternativeName>
        <fullName evidence="6">FMN-dependent NADH-azo compound oxidoreductase</fullName>
    </alternativeName>
    <alternativeName>
        <fullName evidence="6">FMN-dependent NADH-azoreductase</fullName>
        <ecNumber evidence="6">1.7.1.17</ecNumber>
    </alternativeName>
</protein>
<evidence type="ECO:0000256" key="4">
    <source>
        <dbReference type="ARBA" id="ARBA00023027"/>
    </source>
</evidence>
<gene>
    <name evidence="6" type="primary">azoR</name>
    <name evidence="9" type="ORF">DPM35_18900</name>
</gene>
<dbReference type="GO" id="GO:0009055">
    <property type="term" value="F:electron transfer activity"/>
    <property type="evidence" value="ECO:0007669"/>
    <property type="project" value="UniProtKB-UniRule"/>
</dbReference>
<keyword evidence="3 6" id="KW-0560">Oxidoreductase</keyword>